<dbReference type="EMBL" id="CP066817">
    <property type="protein sequence ID" value="QQM61323.1"/>
    <property type="molecule type" value="Genomic_DNA"/>
</dbReference>
<feature type="active site" description="Nucleophile" evidence="4">
    <location>
        <position position="375"/>
    </location>
</feature>
<evidence type="ECO:0000256" key="1">
    <source>
        <dbReference type="ARBA" id="ARBA00010838"/>
    </source>
</evidence>
<dbReference type="KEGG" id="lpb:SH83_01935"/>
<reference evidence="9 13" key="2">
    <citation type="submission" date="2016-08" db="EMBL/GenBank/DDBJ databases">
        <title>Genome sequencing of Lactobacillus plantarum JSA22, isolated from fermented soybean paste.</title>
        <authorList>
            <person name="Choi H.S."/>
        </authorList>
    </citation>
    <scope>NUCLEOTIDE SEQUENCE [LARGE SCALE GENOMIC DNA]</scope>
    <source>
        <strain evidence="9 13">JSA22</strain>
    </source>
</reference>
<dbReference type="InterPro" id="IPR018120">
    <property type="entry name" value="Glyco_hydro_1_AS"/>
</dbReference>
<comment type="similarity">
    <text evidence="1 5">Belongs to the glycosyl hydrolase 1 family.</text>
</comment>
<dbReference type="Pfam" id="PF00232">
    <property type="entry name" value="Glyco_hydro_1"/>
    <property type="match status" value="1"/>
</dbReference>
<evidence type="ECO:0000313" key="7">
    <source>
        <dbReference type="EMBL" id="KZU04483.1"/>
    </source>
</evidence>
<dbReference type="GO" id="GO:0008706">
    <property type="term" value="F:6-phospho-beta-glucosidase activity"/>
    <property type="evidence" value="ECO:0007669"/>
    <property type="project" value="UniProtKB-EC"/>
</dbReference>
<name>A0A0G9F6R4_LACPN</name>
<reference evidence="11 12" key="1">
    <citation type="submission" date="2016-03" db="EMBL/GenBank/DDBJ databases">
        <title>Comparative genomics of 54 Lactobacillus plantarum strains reveals genomic uncoupling from niche constraints.</title>
        <authorList>
            <person name="Martino M.E."/>
        </authorList>
    </citation>
    <scope>NUCLEOTIDE SEQUENCE [LARGE SCALE GENOMIC DNA]</scope>
    <source>
        <strain evidence="8 11">19.1</strain>
        <strain evidence="7 12">Nizo2260</strain>
    </source>
</reference>
<evidence type="ECO:0000313" key="10">
    <source>
        <dbReference type="EMBL" id="QQM61323.1"/>
    </source>
</evidence>
<protein>
    <submittedName>
        <fullName evidence="9">6-phospho-beta-glucosidase</fullName>
        <ecNumber evidence="9">3.2.1.86</ecNumber>
    </submittedName>
</protein>
<dbReference type="Proteomes" id="UP000076989">
    <property type="component" value="Unassembled WGS sequence"/>
</dbReference>
<dbReference type="SUPFAM" id="SSF51445">
    <property type="entry name" value="(Trans)glycosidases"/>
    <property type="match status" value="1"/>
</dbReference>
<dbReference type="GO" id="GO:0016052">
    <property type="term" value="P:carbohydrate catabolic process"/>
    <property type="evidence" value="ECO:0007669"/>
    <property type="project" value="TreeGrafter"/>
</dbReference>
<evidence type="ECO:0000256" key="3">
    <source>
        <dbReference type="ARBA" id="ARBA00023295"/>
    </source>
</evidence>
<dbReference type="GeneID" id="77217073"/>
<dbReference type="SMR" id="A0A0G9F6R4"/>
<dbReference type="PRINTS" id="PR00131">
    <property type="entry name" value="GLHYDRLASE1"/>
</dbReference>
<gene>
    <name evidence="9" type="primary">bglA</name>
    <name evidence="10" type="ORF">JH395_01850</name>
    <name evidence="8" type="ORF">Lp19_0145</name>
    <name evidence="9" type="ORF">LPJSA22_00399</name>
    <name evidence="7" type="ORF">Nizo2260_1416</name>
</gene>
<evidence type="ECO:0000313" key="14">
    <source>
        <dbReference type="Proteomes" id="UP000595466"/>
    </source>
</evidence>
<dbReference type="EMBL" id="LUWI01000019">
    <property type="protein sequence ID" value="KZU04483.1"/>
    <property type="molecule type" value="Genomic_DNA"/>
</dbReference>
<dbReference type="EMBL" id="MCOL01000001">
    <property type="protein sequence ID" value="ODO60466.1"/>
    <property type="molecule type" value="Genomic_DNA"/>
</dbReference>
<dbReference type="PANTHER" id="PTHR10353">
    <property type="entry name" value="GLYCOSYL HYDROLASE"/>
    <property type="match status" value="1"/>
</dbReference>
<dbReference type="PROSITE" id="PS00572">
    <property type="entry name" value="GLYCOSYL_HYDROL_F1_1"/>
    <property type="match status" value="1"/>
</dbReference>
<dbReference type="EC" id="3.2.1.86" evidence="9"/>
<evidence type="ECO:0000313" key="8">
    <source>
        <dbReference type="EMBL" id="KZU98665.1"/>
    </source>
</evidence>
<evidence type="ECO:0000256" key="6">
    <source>
        <dbReference type="RuleBase" id="RU004468"/>
    </source>
</evidence>
<evidence type="ECO:0000256" key="5">
    <source>
        <dbReference type="RuleBase" id="RU003690"/>
    </source>
</evidence>
<dbReference type="Proteomes" id="UP000076882">
    <property type="component" value="Unassembled WGS sequence"/>
</dbReference>
<dbReference type="Gene3D" id="3.20.20.80">
    <property type="entry name" value="Glycosidases"/>
    <property type="match status" value="1"/>
</dbReference>
<evidence type="ECO:0000313" key="11">
    <source>
        <dbReference type="Proteomes" id="UP000076882"/>
    </source>
</evidence>
<dbReference type="Proteomes" id="UP000094892">
    <property type="component" value="Unassembled WGS sequence"/>
</dbReference>
<dbReference type="InterPro" id="IPR033132">
    <property type="entry name" value="GH_1_N_CS"/>
</dbReference>
<evidence type="ECO:0000256" key="4">
    <source>
        <dbReference type="PROSITE-ProRule" id="PRU10055"/>
    </source>
</evidence>
<evidence type="ECO:0000313" key="13">
    <source>
        <dbReference type="Proteomes" id="UP000094892"/>
    </source>
</evidence>
<dbReference type="EMBL" id="LUXM01000003">
    <property type="protein sequence ID" value="KZU98665.1"/>
    <property type="molecule type" value="Genomic_DNA"/>
</dbReference>
<sequence>MTIKGRAFPEGFLWGGAVAAHQLEGGYKEGGKGLSTADIMTLGTNERPREITDGVVAGKYYPNHQAIDFYHRYPEDIELFAEMGFKCFRTSIAWTRIFPNGDESEPNEAGLQFYDDLFDECLKNGIQPVVTLAHFEMPYHLVKQYGGWRNRKLIQFYLNFAKVCFERYRDKVTYWMTFNEINNQTNFESDGAMLTDSGIIHQPGENRERWMYQAAHYELVASAAAVQLGHQINPDFQIGCMIAMCPIYPLTAAPADVLFAQRAMQTRFYFADVHCNGTYPQWLRNRFESEHFNLDITAEDLKILQAGTVDYIGFSYYMSFTVKDTGKLAYNEEHDLVKNPYVKASDWGWQVDPVGLRYAMNWFTDRYHLPLFIVENGLGAIDKKTADNQIHDDYRIDYLTDHLRQIKLAVLEDGVDLIGYTPWGCIDLVAASTGQMSKRYGFIYVDENDDGSGSLKRYKKDSFTWFQHVIATNGAEIE</sequence>
<organism evidence="9 13">
    <name type="scientific">Lactiplantibacillus plantarum</name>
    <name type="common">Lactobacillus plantarum</name>
    <dbReference type="NCBI Taxonomy" id="1590"/>
    <lineage>
        <taxon>Bacteria</taxon>
        <taxon>Bacillati</taxon>
        <taxon>Bacillota</taxon>
        <taxon>Bacilli</taxon>
        <taxon>Lactobacillales</taxon>
        <taxon>Lactobacillaceae</taxon>
        <taxon>Lactiplantibacillus</taxon>
    </lineage>
</organism>
<dbReference type="InterPro" id="IPR017853">
    <property type="entry name" value="GH"/>
</dbReference>
<keyword evidence="3 6" id="KW-0326">Glycosidase</keyword>
<dbReference type="GO" id="GO:0005829">
    <property type="term" value="C:cytosol"/>
    <property type="evidence" value="ECO:0007669"/>
    <property type="project" value="TreeGrafter"/>
</dbReference>
<dbReference type="Proteomes" id="UP000595466">
    <property type="component" value="Chromosome"/>
</dbReference>
<keyword evidence="2 6" id="KW-0378">Hydrolase</keyword>
<evidence type="ECO:0000313" key="9">
    <source>
        <dbReference type="EMBL" id="ODO60466.1"/>
    </source>
</evidence>
<accession>A0A0G9F6R4</accession>
<reference evidence="10 14" key="3">
    <citation type="submission" date="2020-12" db="EMBL/GenBank/DDBJ databases">
        <title>Whole genome sequencing of Lactobacillus plantarum PC518.</title>
        <authorList>
            <person name="Guo Q."/>
        </authorList>
    </citation>
    <scope>NUCLEOTIDE SEQUENCE [LARGE SCALE GENOMIC DNA]</scope>
    <source>
        <strain evidence="10 14">PC518</strain>
    </source>
</reference>
<dbReference type="PROSITE" id="PS00653">
    <property type="entry name" value="GLYCOSYL_HYDROL_F1_2"/>
    <property type="match status" value="1"/>
</dbReference>
<dbReference type="FunFam" id="3.20.20.80:FF:000004">
    <property type="entry name" value="Beta-glucosidase 6-phospho-beta-glucosidase"/>
    <property type="match status" value="1"/>
</dbReference>
<dbReference type="NCBIfam" id="NF007154">
    <property type="entry name" value="PRK09589.1"/>
    <property type="match status" value="1"/>
</dbReference>
<dbReference type="PANTHER" id="PTHR10353:SF85">
    <property type="entry name" value="ARYL-PHOSPHO-BETA-D-GLUCOSIDASE BGLA"/>
    <property type="match status" value="1"/>
</dbReference>
<dbReference type="PATRIC" id="fig|1590.142.peg.408"/>
<dbReference type="InterPro" id="IPR001360">
    <property type="entry name" value="Glyco_hydro_1"/>
</dbReference>
<evidence type="ECO:0000313" key="12">
    <source>
        <dbReference type="Proteomes" id="UP000076989"/>
    </source>
</evidence>
<dbReference type="AlphaFoldDB" id="A0A0G9F6R4"/>
<evidence type="ECO:0000256" key="2">
    <source>
        <dbReference type="ARBA" id="ARBA00022801"/>
    </source>
</evidence>
<proteinExistence type="inferred from homology"/>
<dbReference type="RefSeq" id="WP_003642002.1">
    <property type="nucleotide sequence ID" value="NZ_AP028145.1"/>
</dbReference>
<dbReference type="OMA" id="QAAHYEM"/>